<protein>
    <recommendedName>
        <fullName evidence="2">YdbS-like PH domain-containing protein</fullName>
    </recommendedName>
</protein>
<evidence type="ECO:0000313" key="3">
    <source>
        <dbReference type="EMBL" id="PDQ35410.1"/>
    </source>
</evidence>
<proteinExistence type="predicted"/>
<feature type="transmembrane region" description="Helical" evidence="1">
    <location>
        <begin position="54"/>
        <end position="74"/>
    </location>
</feature>
<feature type="transmembrane region" description="Helical" evidence="1">
    <location>
        <begin position="29"/>
        <end position="48"/>
    </location>
</feature>
<keyword evidence="1" id="KW-1133">Transmembrane helix</keyword>
<organism evidence="3 4">
    <name type="scientific">Candidatus Lumbricidiphila eiseniae</name>
    <dbReference type="NCBI Taxonomy" id="1969409"/>
    <lineage>
        <taxon>Bacteria</taxon>
        <taxon>Bacillati</taxon>
        <taxon>Actinomycetota</taxon>
        <taxon>Actinomycetes</taxon>
        <taxon>Micrococcales</taxon>
        <taxon>Microbacteriaceae</taxon>
        <taxon>Candidatus Lumbricidiphila</taxon>
    </lineage>
</organism>
<gene>
    <name evidence="3" type="ORF">B5766_06185</name>
</gene>
<accession>A0A2A6FRV4</accession>
<reference evidence="4" key="1">
    <citation type="submission" date="2017-03" db="EMBL/GenBank/DDBJ databases">
        <authorList>
            <person name="Lund M.B."/>
        </authorList>
    </citation>
    <scope>NUCLEOTIDE SEQUENCE [LARGE SCALE GENOMIC DNA]</scope>
</reference>
<feature type="domain" description="YdbS-like PH" evidence="2">
    <location>
        <begin position="81"/>
        <end position="132"/>
    </location>
</feature>
<evidence type="ECO:0000313" key="4">
    <source>
        <dbReference type="Proteomes" id="UP000219994"/>
    </source>
</evidence>
<comment type="caution">
    <text evidence="3">The sequence shown here is derived from an EMBL/GenBank/DDBJ whole genome shotgun (WGS) entry which is preliminary data.</text>
</comment>
<evidence type="ECO:0000259" key="2">
    <source>
        <dbReference type="Pfam" id="PF03703"/>
    </source>
</evidence>
<dbReference type="Pfam" id="PF03703">
    <property type="entry name" value="bPH_2"/>
    <property type="match status" value="1"/>
</dbReference>
<dbReference type="AlphaFoldDB" id="A0A2A6FRV4"/>
<keyword evidence="1" id="KW-0472">Membrane</keyword>
<dbReference type="Proteomes" id="UP000219994">
    <property type="component" value="Unassembled WGS sequence"/>
</dbReference>
<dbReference type="PANTHER" id="PTHR34473">
    <property type="entry name" value="UPF0699 TRANSMEMBRANE PROTEIN YDBS"/>
    <property type="match status" value="1"/>
</dbReference>
<dbReference type="InterPro" id="IPR005182">
    <property type="entry name" value="YdbS-like_PH"/>
</dbReference>
<name>A0A2A6FRV4_9MICO</name>
<dbReference type="EMBL" id="NAEP01000034">
    <property type="protein sequence ID" value="PDQ35410.1"/>
    <property type="molecule type" value="Genomic_DNA"/>
</dbReference>
<dbReference type="PANTHER" id="PTHR34473:SF2">
    <property type="entry name" value="UPF0699 TRANSMEMBRANE PROTEIN YDBT"/>
    <property type="match status" value="1"/>
</dbReference>
<sequence length="176" mass="19335">MSAHNEQAPTTLQRGLPARSIAYARTRTCIDVGVAVAIFVAIVFTIAPDMWRPVLFTVAGVLVLVALTIEIPFIDRMRISNTSYDIDEGFVQIRRGILFAEDIIVPTDRILNVAIVQGPILRLFGLARIRFVAISHFEALGPLFLDDAIRLRAEVQGHQDSGTEIMPNGRPANAEG</sequence>
<evidence type="ECO:0000256" key="1">
    <source>
        <dbReference type="SAM" id="Phobius"/>
    </source>
</evidence>
<keyword evidence="1" id="KW-0812">Transmembrane</keyword>